<dbReference type="Pfam" id="PF03976">
    <property type="entry name" value="PPK2"/>
    <property type="match status" value="1"/>
</dbReference>
<dbReference type="GO" id="GO:0008976">
    <property type="term" value="F:polyphosphate kinase activity"/>
    <property type="evidence" value="ECO:0007669"/>
    <property type="project" value="InterPro"/>
</dbReference>
<dbReference type="PANTHER" id="PTHR34383:SF3">
    <property type="entry name" value="POLYPHOSPHATE:AMP PHOSPHOTRANSFERASE"/>
    <property type="match status" value="1"/>
</dbReference>
<keyword evidence="2" id="KW-0808">Transferase</keyword>
<evidence type="ECO:0000256" key="1">
    <source>
        <dbReference type="ARBA" id="ARBA00009924"/>
    </source>
</evidence>
<accession>A0A9Q2H2N0</accession>
<keyword evidence="3 5" id="KW-0418">Kinase</keyword>
<proteinExistence type="inferred from homology"/>
<evidence type="ECO:0000259" key="4">
    <source>
        <dbReference type="Pfam" id="PF03976"/>
    </source>
</evidence>
<dbReference type="Gene3D" id="3.40.50.300">
    <property type="entry name" value="P-loop containing nucleotide triphosphate hydrolases"/>
    <property type="match status" value="1"/>
</dbReference>
<name>A0A9Q2H2N0_RALPI</name>
<dbReference type="PANTHER" id="PTHR34383">
    <property type="entry name" value="POLYPHOSPHATE:AMP PHOSPHOTRANSFERASE-RELATED"/>
    <property type="match status" value="1"/>
</dbReference>
<gene>
    <name evidence="5" type="ORF">DEE74_24340</name>
</gene>
<dbReference type="Proteomes" id="UP001199322">
    <property type="component" value="Unassembled WGS sequence"/>
</dbReference>
<organism evidence="5 6">
    <name type="scientific">Ralstonia pickettii</name>
    <name type="common">Burkholderia pickettii</name>
    <dbReference type="NCBI Taxonomy" id="329"/>
    <lineage>
        <taxon>Bacteria</taxon>
        <taxon>Pseudomonadati</taxon>
        <taxon>Pseudomonadota</taxon>
        <taxon>Betaproteobacteria</taxon>
        <taxon>Burkholderiales</taxon>
        <taxon>Burkholderiaceae</taxon>
        <taxon>Ralstonia</taxon>
    </lineage>
</organism>
<reference evidence="5" key="1">
    <citation type="submission" date="2018-06" db="EMBL/GenBank/DDBJ databases">
        <authorList>
            <person name="O'Rourke A."/>
        </authorList>
    </citation>
    <scope>NUCLEOTIDE SEQUENCE</scope>
    <source>
        <strain evidence="5">132550021-3</strain>
    </source>
</reference>
<evidence type="ECO:0000313" key="5">
    <source>
        <dbReference type="EMBL" id="MBX3893002.1"/>
    </source>
</evidence>
<evidence type="ECO:0000256" key="3">
    <source>
        <dbReference type="ARBA" id="ARBA00022777"/>
    </source>
</evidence>
<dbReference type="AlphaFoldDB" id="A0A9Q2H2N0"/>
<dbReference type="EMBL" id="QGBI01000032">
    <property type="protein sequence ID" value="MBX3893002.1"/>
    <property type="molecule type" value="Genomic_DNA"/>
</dbReference>
<sequence>MASNGKNPIDDWYFDGSSKFKIAKFDPAAKPCTTGSKAGDLARLAELSARIEALQDIFYAEHRRKLLVVLQGMDTAGKDGTVRTVFRALDPLGLRVVGFKVPTPLELAHDFLWRIHAEVPAAGEIVIFNRSHYEDVLVTRVHGDIDAAECKRRYAHINAFEQMLTETGTTIVKCFLHISKEEQRDRLQMRIDDPQKHWKLGMADIEERKFWEDYMAAYEDAINATATPHAPWHIIPANSKSHRSLMVAEILLQVMERLQPEYPMGNPAFLGLKIE</sequence>
<feature type="domain" description="Polyphosphate kinase-2-related" evidence="4">
    <location>
        <begin position="37"/>
        <end position="259"/>
    </location>
</feature>
<evidence type="ECO:0000313" key="6">
    <source>
        <dbReference type="Proteomes" id="UP001199322"/>
    </source>
</evidence>
<dbReference type="NCBIfam" id="TIGR03709">
    <property type="entry name" value="PPK2_rel_1"/>
    <property type="match status" value="1"/>
</dbReference>
<comment type="caution">
    <text evidence="5">The sequence shown here is derived from an EMBL/GenBank/DDBJ whole genome shotgun (WGS) entry which is preliminary data.</text>
</comment>
<dbReference type="InterPro" id="IPR022300">
    <property type="entry name" value="PPK2-rel_1"/>
</dbReference>
<evidence type="ECO:0000256" key="2">
    <source>
        <dbReference type="ARBA" id="ARBA00022679"/>
    </source>
</evidence>
<dbReference type="SUPFAM" id="SSF52540">
    <property type="entry name" value="P-loop containing nucleoside triphosphate hydrolases"/>
    <property type="match status" value="1"/>
</dbReference>
<dbReference type="InterPro" id="IPR027417">
    <property type="entry name" value="P-loop_NTPase"/>
</dbReference>
<dbReference type="InterPro" id="IPR016898">
    <property type="entry name" value="Polyphosphate_phosphotransfera"/>
</dbReference>
<dbReference type="GO" id="GO:0006797">
    <property type="term" value="P:polyphosphate metabolic process"/>
    <property type="evidence" value="ECO:0007669"/>
    <property type="project" value="InterPro"/>
</dbReference>
<comment type="similarity">
    <text evidence="1">Belongs to the polyphosphate kinase 2 (PPK2) family. Class I subfamily.</text>
</comment>
<dbReference type="InterPro" id="IPR022488">
    <property type="entry name" value="PPK2-related"/>
</dbReference>
<dbReference type="PIRSF" id="PIRSF028756">
    <property type="entry name" value="PPK2_prd"/>
    <property type="match status" value="1"/>
</dbReference>
<protein>
    <submittedName>
        <fullName evidence="5">Polyphosphate kinase 2 family protein</fullName>
    </submittedName>
</protein>
<dbReference type="RefSeq" id="WP_116576911.1">
    <property type="nucleotide sequence ID" value="NZ_JACBXL010000023.1"/>
</dbReference>